<dbReference type="SUPFAM" id="SSF57959">
    <property type="entry name" value="Leucine zipper domain"/>
    <property type="match status" value="1"/>
</dbReference>
<proteinExistence type="predicted"/>
<feature type="domain" description="BZIP" evidence="5">
    <location>
        <begin position="149"/>
        <end position="201"/>
    </location>
</feature>
<reference evidence="6 7" key="1">
    <citation type="submission" date="2016-05" db="EMBL/GenBank/DDBJ databases">
        <title>A degradative enzymes factory behind the ericoid mycorrhizal symbiosis.</title>
        <authorList>
            <consortium name="DOE Joint Genome Institute"/>
            <person name="Martino E."/>
            <person name="Morin E."/>
            <person name="Grelet G."/>
            <person name="Kuo A."/>
            <person name="Kohler A."/>
            <person name="Daghino S."/>
            <person name="Barry K."/>
            <person name="Choi C."/>
            <person name="Cichocki N."/>
            <person name="Clum A."/>
            <person name="Copeland A."/>
            <person name="Hainaut M."/>
            <person name="Haridas S."/>
            <person name="Labutti K."/>
            <person name="Lindquist E."/>
            <person name="Lipzen A."/>
            <person name="Khouja H.-R."/>
            <person name="Murat C."/>
            <person name="Ohm R."/>
            <person name="Olson A."/>
            <person name="Spatafora J."/>
            <person name="Veneault-Fourrey C."/>
            <person name="Henrissat B."/>
            <person name="Grigoriev I."/>
            <person name="Martin F."/>
            <person name="Perotto S."/>
        </authorList>
    </citation>
    <scope>NUCLEOTIDE SEQUENCE [LARGE SCALE GENOMIC DNA]</scope>
    <source>
        <strain evidence="6 7">UAMH 7357</strain>
    </source>
</reference>
<evidence type="ECO:0000313" key="6">
    <source>
        <dbReference type="EMBL" id="PMD27167.1"/>
    </source>
</evidence>
<feature type="region of interest" description="Disordered" evidence="4">
    <location>
        <begin position="24"/>
        <end position="61"/>
    </location>
</feature>
<keyword evidence="3" id="KW-0175">Coiled coil</keyword>
<evidence type="ECO:0000256" key="3">
    <source>
        <dbReference type="SAM" id="Coils"/>
    </source>
</evidence>
<dbReference type="Gene3D" id="1.20.5.170">
    <property type="match status" value="1"/>
</dbReference>
<protein>
    <recommendedName>
        <fullName evidence="5">BZIP domain-containing protein</fullName>
    </recommendedName>
</protein>
<dbReference type="PANTHER" id="PTHR40621:SF6">
    <property type="entry name" value="AP-1-LIKE TRANSCRIPTION FACTOR YAP1-RELATED"/>
    <property type="match status" value="1"/>
</dbReference>
<dbReference type="InterPro" id="IPR046347">
    <property type="entry name" value="bZIP_sf"/>
</dbReference>
<keyword evidence="2" id="KW-0539">Nucleus</keyword>
<dbReference type="Pfam" id="PF00170">
    <property type="entry name" value="bZIP_1"/>
    <property type="match status" value="1"/>
</dbReference>
<dbReference type="GO" id="GO:0000976">
    <property type="term" value="F:transcription cis-regulatory region binding"/>
    <property type="evidence" value="ECO:0007669"/>
    <property type="project" value="InterPro"/>
</dbReference>
<gene>
    <name evidence="6" type="ORF">NA56DRAFT_654023</name>
</gene>
<name>A0A2J6QLK7_9HELO</name>
<dbReference type="GO" id="GO:0001228">
    <property type="term" value="F:DNA-binding transcription activator activity, RNA polymerase II-specific"/>
    <property type="evidence" value="ECO:0007669"/>
    <property type="project" value="TreeGrafter"/>
</dbReference>
<evidence type="ECO:0000259" key="5">
    <source>
        <dbReference type="PROSITE" id="PS50217"/>
    </source>
</evidence>
<dbReference type="CDD" id="cd14688">
    <property type="entry name" value="bZIP_YAP"/>
    <property type="match status" value="1"/>
</dbReference>
<organism evidence="6 7">
    <name type="scientific">Hyaloscypha hepaticicola</name>
    <dbReference type="NCBI Taxonomy" id="2082293"/>
    <lineage>
        <taxon>Eukaryota</taxon>
        <taxon>Fungi</taxon>
        <taxon>Dikarya</taxon>
        <taxon>Ascomycota</taxon>
        <taxon>Pezizomycotina</taxon>
        <taxon>Leotiomycetes</taxon>
        <taxon>Helotiales</taxon>
        <taxon>Hyaloscyphaceae</taxon>
        <taxon>Hyaloscypha</taxon>
    </lineage>
</organism>
<dbReference type="PROSITE" id="PS50217">
    <property type="entry name" value="BZIP"/>
    <property type="match status" value="1"/>
</dbReference>
<dbReference type="PROSITE" id="PS00036">
    <property type="entry name" value="BZIP_BASIC"/>
    <property type="match status" value="1"/>
</dbReference>
<feature type="compositionally biased region" description="Low complexity" evidence="4">
    <location>
        <begin position="105"/>
        <end position="130"/>
    </location>
</feature>
<sequence length="220" mass="24955">MAYLNSYSTGQWTAIQESSWTDQGYGWENSAMSTGGSPESTSSSTAGSPLQGHWEPYPASTHAYQSGTSTVMDSTYCAHHSEASSTSYIPATTDDSYYYNGGTASHDMSPMPSSSLSSQDHQPQDYDPQYELQEPQSPDSSRRKSPSNPSSKIKRQLQNRLAQRAFRERQAKQQEELHKKVRHLKEEYQSLEERYQRLAQDHEKCNQRDGHRRDCNCQHS</sequence>
<feature type="region of interest" description="Disordered" evidence="4">
    <location>
        <begin position="103"/>
        <end position="158"/>
    </location>
</feature>
<evidence type="ECO:0000313" key="7">
    <source>
        <dbReference type="Proteomes" id="UP000235672"/>
    </source>
</evidence>
<dbReference type="OrthoDB" id="3553752at2759"/>
<evidence type="ECO:0000256" key="4">
    <source>
        <dbReference type="SAM" id="MobiDB-lite"/>
    </source>
</evidence>
<dbReference type="Proteomes" id="UP000235672">
    <property type="component" value="Unassembled WGS sequence"/>
</dbReference>
<dbReference type="PANTHER" id="PTHR40621">
    <property type="entry name" value="TRANSCRIPTION FACTOR KAPC-RELATED"/>
    <property type="match status" value="1"/>
</dbReference>
<feature type="coiled-coil region" evidence="3">
    <location>
        <begin position="167"/>
        <end position="208"/>
    </location>
</feature>
<evidence type="ECO:0000256" key="1">
    <source>
        <dbReference type="ARBA" id="ARBA00004123"/>
    </source>
</evidence>
<feature type="compositionally biased region" description="Low complexity" evidence="4">
    <location>
        <begin position="33"/>
        <end position="48"/>
    </location>
</feature>
<dbReference type="InterPro" id="IPR004827">
    <property type="entry name" value="bZIP"/>
</dbReference>
<comment type="subcellular location">
    <subcellularLocation>
        <location evidence="1">Nucleus</location>
    </subcellularLocation>
</comment>
<dbReference type="GO" id="GO:0090575">
    <property type="term" value="C:RNA polymerase II transcription regulator complex"/>
    <property type="evidence" value="ECO:0007669"/>
    <property type="project" value="TreeGrafter"/>
</dbReference>
<dbReference type="InterPro" id="IPR050936">
    <property type="entry name" value="AP-1-like"/>
</dbReference>
<evidence type="ECO:0000256" key="2">
    <source>
        <dbReference type="ARBA" id="ARBA00023242"/>
    </source>
</evidence>
<dbReference type="AlphaFoldDB" id="A0A2J6QLK7"/>
<accession>A0A2J6QLK7</accession>
<keyword evidence="7" id="KW-1185">Reference proteome</keyword>
<dbReference type="EMBL" id="KZ613466">
    <property type="protein sequence ID" value="PMD27167.1"/>
    <property type="molecule type" value="Genomic_DNA"/>
</dbReference>